<dbReference type="PIRSF" id="PIRSF009320">
    <property type="entry name" value="Nuc_binding_HP_1000"/>
    <property type="match status" value="1"/>
</dbReference>
<dbReference type="Pfam" id="PF01656">
    <property type="entry name" value="CbiA"/>
    <property type="match status" value="1"/>
</dbReference>
<protein>
    <submittedName>
        <fullName evidence="2">AAA family ATPase</fullName>
    </submittedName>
</protein>
<keyword evidence="3" id="KW-1185">Reference proteome</keyword>
<dbReference type="InterPro" id="IPR050678">
    <property type="entry name" value="DNA_Partitioning_ATPase"/>
</dbReference>
<evidence type="ECO:0000259" key="1">
    <source>
        <dbReference type="Pfam" id="PF01656"/>
    </source>
</evidence>
<gene>
    <name evidence="2" type="ORF">IQ229_01130</name>
</gene>
<dbReference type="PANTHER" id="PTHR13696">
    <property type="entry name" value="P-LOOP CONTAINING NUCLEOSIDE TRIPHOSPHATE HYDROLASE"/>
    <property type="match status" value="1"/>
</dbReference>
<reference evidence="2 3" key="1">
    <citation type="submission" date="2020-10" db="EMBL/GenBank/DDBJ databases">
        <authorList>
            <person name="Castelo-Branco R."/>
            <person name="Eusebio N."/>
            <person name="Adriana R."/>
            <person name="Vieira A."/>
            <person name="Brugerolle De Fraissinette N."/>
            <person name="Rezende De Castro R."/>
            <person name="Schneider M.P."/>
            <person name="Vasconcelos V."/>
            <person name="Leao P.N."/>
        </authorList>
    </citation>
    <scope>NUCLEOTIDE SEQUENCE [LARGE SCALE GENOMIC DNA]</scope>
    <source>
        <strain evidence="2 3">LEGE 07299</strain>
    </source>
</reference>
<dbReference type="SUPFAM" id="SSF52540">
    <property type="entry name" value="P-loop containing nucleoside triphosphate hydrolases"/>
    <property type="match status" value="1"/>
</dbReference>
<name>A0ABR9TU33_9NOSO</name>
<comment type="caution">
    <text evidence="2">The sequence shown here is derived from an EMBL/GenBank/DDBJ whole genome shotgun (WGS) entry which is preliminary data.</text>
</comment>
<dbReference type="InterPro" id="IPR002586">
    <property type="entry name" value="CobQ/CobB/MinD/ParA_Nub-bd_dom"/>
</dbReference>
<proteinExistence type="predicted"/>
<dbReference type="RefSeq" id="WP_194040505.1">
    <property type="nucleotide sequence ID" value="NZ_JADEXF010000018.1"/>
</dbReference>
<dbReference type="EMBL" id="JADEXF010000018">
    <property type="protein sequence ID" value="MBE9103595.1"/>
    <property type="molecule type" value="Genomic_DNA"/>
</dbReference>
<accession>A0ABR9TU33</accession>
<dbReference type="PANTHER" id="PTHR13696:SF96">
    <property type="entry name" value="COBQ_COBB_MIND_PARA NUCLEOTIDE BINDING DOMAIN-CONTAINING PROTEIN"/>
    <property type="match status" value="1"/>
</dbReference>
<dbReference type="CDD" id="cd02042">
    <property type="entry name" value="ParAB_family"/>
    <property type="match status" value="1"/>
</dbReference>
<sequence>MTVIALVNQKGGCSKSTSAVHLTCWLSRKGHKVHLLDADAQRSSSIWLQSMDDIKIPTTVLQSPDDLLEQIPELAAQCDHLIIDGPAGLSEASRAILFRADLAVVPCQPTGLDLQSASDAVRLIRQAQSVRGGAPQAAIFISRAVKGTKLLGEAIALLSKSKEATVLKTVIHQKQAIADTFGQAATIWDLPGRQAAESAREYERLFKEILGMLS</sequence>
<feature type="domain" description="CobQ/CobB/MinD/ParA nucleotide binding" evidence="1">
    <location>
        <begin position="4"/>
        <end position="180"/>
    </location>
</feature>
<dbReference type="Proteomes" id="UP000647836">
    <property type="component" value="Unassembled WGS sequence"/>
</dbReference>
<organism evidence="2 3">
    <name type="scientific">Nostoc cf. edaphicum LEGE 07299</name>
    <dbReference type="NCBI Taxonomy" id="2777974"/>
    <lineage>
        <taxon>Bacteria</taxon>
        <taxon>Bacillati</taxon>
        <taxon>Cyanobacteriota</taxon>
        <taxon>Cyanophyceae</taxon>
        <taxon>Nostocales</taxon>
        <taxon>Nostocaceae</taxon>
        <taxon>Nostoc</taxon>
    </lineage>
</organism>
<dbReference type="Gene3D" id="3.40.50.300">
    <property type="entry name" value="P-loop containing nucleotide triphosphate hydrolases"/>
    <property type="match status" value="1"/>
</dbReference>
<evidence type="ECO:0000313" key="3">
    <source>
        <dbReference type="Proteomes" id="UP000647836"/>
    </source>
</evidence>
<dbReference type="InterPro" id="IPR027417">
    <property type="entry name" value="P-loop_NTPase"/>
</dbReference>
<evidence type="ECO:0000313" key="2">
    <source>
        <dbReference type="EMBL" id="MBE9103595.1"/>
    </source>
</evidence>